<evidence type="ECO:0000313" key="2">
    <source>
        <dbReference type="EMBL" id="KUP98633.1"/>
    </source>
</evidence>
<accession>A0A147KMY2</accession>
<protein>
    <submittedName>
        <fullName evidence="2">Uncharacterized protein</fullName>
    </submittedName>
</protein>
<proteinExistence type="predicted"/>
<sequence>MAEQTRTRDAVVCAAGPAPDAAPPVGAAQEGGWAVQAAATPAAAGFADVEPLEQQTGRPVRRTRRVPGCPRSPKADAVLAPASCATVDTHADDCALDVADEAIGRGGPVAVLPFVSSACSARKAFRPRADPLREEGGDVLLGPGAFEPCHAGSGDSARESLTWRAAPAALP</sequence>
<feature type="region of interest" description="Disordered" evidence="1">
    <location>
        <begin position="44"/>
        <end position="76"/>
    </location>
</feature>
<dbReference type="GO" id="GO:0003824">
    <property type="term" value="F:catalytic activity"/>
    <property type="evidence" value="ECO:0007669"/>
    <property type="project" value="InterPro"/>
</dbReference>
<organism evidence="2 3">
    <name type="scientific">Thermobifida cellulosilytica TB100</name>
    <dbReference type="NCBI Taxonomy" id="665004"/>
    <lineage>
        <taxon>Bacteria</taxon>
        <taxon>Bacillati</taxon>
        <taxon>Actinomycetota</taxon>
        <taxon>Actinomycetes</taxon>
        <taxon>Streptosporangiales</taxon>
        <taxon>Nocardiopsidaceae</taxon>
        <taxon>Thermobifida</taxon>
    </lineage>
</organism>
<keyword evidence="3" id="KW-1185">Reference proteome</keyword>
<dbReference type="AlphaFoldDB" id="A0A147KMY2"/>
<feature type="region of interest" description="Disordered" evidence="1">
    <location>
        <begin position="151"/>
        <end position="171"/>
    </location>
</feature>
<reference evidence="3" key="1">
    <citation type="journal article" date="2017" name="Acta Aliment.">
        <title>Plant polysaccharide degrading enzyme system of Thermpbifida cellulosilytica TB100 revealed by de novo genome project data.</title>
        <authorList>
            <person name="Toth A."/>
            <person name="Baka E."/>
            <person name="Luzics S."/>
            <person name="Bata-Vidacs I."/>
            <person name="Nagy I."/>
            <person name="Balint B."/>
            <person name="Herceg R."/>
            <person name="Olasz F."/>
            <person name="Wilk T."/>
            <person name="Nagy T."/>
            <person name="Kriszt B."/>
            <person name="Nagy I."/>
            <person name="Kukolya J."/>
        </authorList>
    </citation>
    <scope>NUCLEOTIDE SEQUENCE [LARGE SCALE GENOMIC DNA]</scope>
    <source>
        <strain evidence="3">TB100</strain>
    </source>
</reference>
<dbReference type="RefSeq" id="WP_068755466.1">
    <property type="nucleotide sequence ID" value="NZ_KQ950181.1"/>
</dbReference>
<dbReference type="OrthoDB" id="161343at2"/>
<dbReference type="Proteomes" id="UP000074382">
    <property type="component" value="Unassembled WGS sequence"/>
</dbReference>
<gene>
    <name evidence="2" type="ORF">AC529_00485</name>
</gene>
<dbReference type="InterPro" id="IPR036551">
    <property type="entry name" value="Flavin_trans-like"/>
</dbReference>
<evidence type="ECO:0000313" key="3">
    <source>
        <dbReference type="Proteomes" id="UP000074382"/>
    </source>
</evidence>
<dbReference type="STRING" id="665004.AC529_00485"/>
<name>A0A147KMY2_THECS</name>
<dbReference type="EMBL" id="LGEM01000003">
    <property type="protein sequence ID" value="KUP98633.1"/>
    <property type="molecule type" value="Genomic_DNA"/>
</dbReference>
<dbReference type="SUPFAM" id="SSF52507">
    <property type="entry name" value="Homo-oligomeric flavin-containing Cys decarboxylases, HFCD"/>
    <property type="match status" value="1"/>
</dbReference>
<evidence type="ECO:0000256" key="1">
    <source>
        <dbReference type="SAM" id="MobiDB-lite"/>
    </source>
</evidence>
<comment type="caution">
    <text evidence="2">The sequence shown here is derived from an EMBL/GenBank/DDBJ whole genome shotgun (WGS) entry which is preliminary data.</text>
</comment>